<dbReference type="PROSITE" id="PS50110">
    <property type="entry name" value="RESPONSE_REGULATORY"/>
    <property type="match status" value="1"/>
</dbReference>
<sequence length="221" mass="24376">MTQVLIIDDHPIVLEGTKKLLKFAGVKGILGSQTLAEGFRLYRAKKPDVIIVDLAMRTGALGGLSFIRRLRLHDRRTPILVFSMHNDPFIVSRALKIGANGYILKDTPSEEILKAFDRVKEGLPYLGHDIASEVAFLEAKGSAANPLRAISVRELQILSLIAEGKPYSEIAEELHVSYKTVANTCGQLKAKLGVKSLSELMRIAIEHLPSRSGTSSRTYRE</sequence>
<dbReference type="SUPFAM" id="SSF52172">
    <property type="entry name" value="CheY-like"/>
    <property type="match status" value="1"/>
</dbReference>
<dbReference type="EMBL" id="MASI01000006">
    <property type="protein sequence ID" value="ODA66673.1"/>
    <property type="molecule type" value="Genomic_DNA"/>
</dbReference>
<protein>
    <submittedName>
        <fullName evidence="6">Oxygen regulatory protein NreC</fullName>
    </submittedName>
</protein>
<dbReference type="GO" id="GO:0006355">
    <property type="term" value="P:regulation of DNA-templated transcription"/>
    <property type="evidence" value="ECO:0007669"/>
    <property type="project" value="InterPro"/>
</dbReference>
<dbReference type="Pfam" id="PF00196">
    <property type="entry name" value="GerE"/>
    <property type="match status" value="1"/>
</dbReference>
<evidence type="ECO:0000256" key="2">
    <source>
        <dbReference type="ARBA" id="ARBA00023125"/>
    </source>
</evidence>
<comment type="caution">
    <text evidence="6">The sequence shown here is derived from an EMBL/GenBank/DDBJ whole genome shotgun (WGS) entry which is preliminary data.</text>
</comment>
<dbReference type="InterPro" id="IPR036388">
    <property type="entry name" value="WH-like_DNA-bd_sf"/>
</dbReference>
<dbReference type="InterPro" id="IPR001789">
    <property type="entry name" value="Sig_transdc_resp-reg_receiver"/>
</dbReference>
<dbReference type="PROSITE" id="PS50043">
    <property type="entry name" value="HTH_LUXR_2"/>
    <property type="match status" value="1"/>
</dbReference>
<dbReference type="Gene3D" id="3.40.50.2300">
    <property type="match status" value="1"/>
</dbReference>
<dbReference type="RefSeq" id="WP_069095635.1">
    <property type="nucleotide sequence ID" value="NZ_MASI01000006.1"/>
</dbReference>
<organism evidence="6 7">
    <name type="scientific">Methyloligella halotolerans</name>
    <dbReference type="NCBI Taxonomy" id="1177755"/>
    <lineage>
        <taxon>Bacteria</taxon>
        <taxon>Pseudomonadati</taxon>
        <taxon>Pseudomonadota</taxon>
        <taxon>Alphaproteobacteria</taxon>
        <taxon>Hyphomicrobiales</taxon>
        <taxon>Hyphomicrobiaceae</taxon>
        <taxon>Methyloligella</taxon>
    </lineage>
</organism>
<dbReference type="GO" id="GO:0003677">
    <property type="term" value="F:DNA binding"/>
    <property type="evidence" value="ECO:0007669"/>
    <property type="project" value="UniProtKB-KW"/>
</dbReference>
<dbReference type="OrthoDB" id="9808843at2"/>
<feature type="modified residue" description="4-aspartylphosphate" evidence="3">
    <location>
        <position position="53"/>
    </location>
</feature>
<reference evidence="6 7" key="1">
    <citation type="submission" date="2016-07" db="EMBL/GenBank/DDBJ databases">
        <title>Draft genome sequence of Methyloligella halotolerans C2T (VKM B-2706T=CCUG 61687T=DSM 25045T), a halotolerant polyhydroxybutyrate accumulating methylotroph.</title>
        <authorList>
            <person name="Vasilenko O.V."/>
            <person name="Doronina N.V."/>
            <person name="Poroshina M.N."/>
            <person name="Tarlachkov S.V."/>
            <person name="Trotsenko Y.A."/>
        </authorList>
    </citation>
    <scope>NUCLEOTIDE SEQUENCE [LARGE SCALE GENOMIC DNA]</scope>
    <source>
        <strain evidence="6 7">VKM B-2706</strain>
    </source>
</reference>
<dbReference type="PANTHER" id="PTHR43214">
    <property type="entry name" value="TWO-COMPONENT RESPONSE REGULATOR"/>
    <property type="match status" value="1"/>
</dbReference>
<dbReference type="InterPro" id="IPR016032">
    <property type="entry name" value="Sig_transdc_resp-reg_C-effctor"/>
</dbReference>
<dbReference type="PRINTS" id="PR00038">
    <property type="entry name" value="HTHLUXR"/>
</dbReference>
<evidence type="ECO:0000256" key="3">
    <source>
        <dbReference type="PROSITE-ProRule" id="PRU00169"/>
    </source>
</evidence>
<dbReference type="InterPro" id="IPR058245">
    <property type="entry name" value="NreC/VraR/RcsB-like_REC"/>
</dbReference>
<proteinExistence type="predicted"/>
<gene>
    <name evidence="6" type="ORF">A7A08_02441</name>
</gene>
<evidence type="ECO:0000259" key="5">
    <source>
        <dbReference type="PROSITE" id="PS50110"/>
    </source>
</evidence>
<dbReference type="InterPro" id="IPR000792">
    <property type="entry name" value="Tscrpt_reg_LuxR_C"/>
</dbReference>
<keyword evidence="7" id="KW-1185">Reference proteome</keyword>
<evidence type="ECO:0000256" key="1">
    <source>
        <dbReference type="ARBA" id="ARBA00022553"/>
    </source>
</evidence>
<dbReference type="Pfam" id="PF00072">
    <property type="entry name" value="Response_reg"/>
    <property type="match status" value="1"/>
</dbReference>
<dbReference type="AlphaFoldDB" id="A0A1E2RWT4"/>
<dbReference type="STRING" id="1177755.A7A08_02441"/>
<dbReference type="GO" id="GO:0000160">
    <property type="term" value="P:phosphorelay signal transduction system"/>
    <property type="evidence" value="ECO:0007669"/>
    <property type="project" value="InterPro"/>
</dbReference>
<feature type="domain" description="HTH luxR-type" evidence="4">
    <location>
        <begin position="143"/>
        <end position="208"/>
    </location>
</feature>
<dbReference type="CDD" id="cd06170">
    <property type="entry name" value="LuxR_C_like"/>
    <property type="match status" value="1"/>
</dbReference>
<dbReference type="Proteomes" id="UP000095087">
    <property type="component" value="Unassembled WGS sequence"/>
</dbReference>
<dbReference type="SMART" id="SM00448">
    <property type="entry name" value="REC"/>
    <property type="match status" value="1"/>
</dbReference>
<keyword evidence="2" id="KW-0238">DNA-binding</keyword>
<dbReference type="InterPro" id="IPR039420">
    <property type="entry name" value="WalR-like"/>
</dbReference>
<dbReference type="SUPFAM" id="SSF46894">
    <property type="entry name" value="C-terminal effector domain of the bipartite response regulators"/>
    <property type="match status" value="1"/>
</dbReference>
<dbReference type="PANTHER" id="PTHR43214:SF43">
    <property type="entry name" value="TWO-COMPONENT RESPONSE REGULATOR"/>
    <property type="match status" value="1"/>
</dbReference>
<keyword evidence="1 3" id="KW-0597">Phosphoprotein</keyword>
<name>A0A1E2RWT4_9HYPH</name>
<accession>A0A1E2RWT4</accession>
<dbReference type="Gene3D" id="1.10.10.10">
    <property type="entry name" value="Winged helix-like DNA-binding domain superfamily/Winged helix DNA-binding domain"/>
    <property type="match status" value="1"/>
</dbReference>
<dbReference type="SMART" id="SM00421">
    <property type="entry name" value="HTH_LUXR"/>
    <property type="match status" value="1"/>
</dbReference>
<evidence type="ECO:0000313" key="6">
    <source>
        <dbReference type="EMBL" id="ODA66673.1"/>
    </source>
</evidence>
<dbReference type="CDD" id="cd17535">
    <property type="entry name" value="REC_NarL-like"/>
    <property type="match status" value="1"/>
</dbReference>
<dbReference type="InterPro" id="IPR011006">
    <property type="entry name" value="CheY-like_superfamily"/>
</dbReference>
<feature type="domain" description="Response regulatory" evidence="5">
    <location>
        <begin position="3"/>
        <end position="120"/>
    </location>
</feature>
<evidence type="ECO:0000259" key="4">
    <source>
        <dbReference type="PROSITE" id="PS50043"/>
    </source>
</evidence>
<evidence type="ECO:0000313" key="7">
    <source>
        <dbReference type="Proteomes" id="UP000095087"/>
    </source>
</evidence>